<organism evidence="2 3">
    <name type="scientific">Listeria fleischmannii FSL S10-1203</name>
    <dbReference type="NCBI Taxonomy" id="1265822"/>
    <lineage>
        <taxon>Bacteria</taxon>
        <taxon>Bacillati</taxon>
        <taxon>Bacillota</taxon>
        <taxon>Bacilli</taxon>
        <taxon>Bacillales</taxon>
        <taxon>Listeriaceae</taxon>
        <taxon>Listeria</taxon>
    </lineage>
</organism>
<feature type="region of interest" description="Disordered" evidence="1">
    <location>
        <begin position="91"/>
        <end position="111"/>
    </location>
</feature>
<dbReference type="Gene3D" id="1.10.150.240">
    <property type="entry name" value="Putative phosphatase, domain 2"/>
    <property type="match status" value="1"/>
</dbReference>
<dbReference type="InterPro" id="IPR023198">
    <property type="entry name" value="PGP-like_dom2"/>
</dbReference>
<dbReference type="InterPro" id="IPR036412">
    <property type="entry name" value="HAD-like_sf"/>
</dbReference>
<dbReference type="AlphaFoldDB" id="W7DP67"/>
<reference evidence="2 3" key="1">
    <citation type="submission" date="2012-12" db="EMBL/GenBank/DDBJ databases">
        <title>Novel taxa of Listeriaceae from agricultural environments in the United States.</title>
        <authorList>
            <person name="den Bakker H.C."/>
            <person name="Allred A."/>
            <person name="Warchocki S."/>
            <person name="Wright E.M."/>
            <person name="Burrell A."/>
            <person name="Nightingale K.K."/>
            <person name="Kephart D."/>
            <person name="Wiedmann M."/>
        </authorList>
    </citation>
    <scope>NUCLEOTIDE SEQUENCE [LARGE SCALE GENOMIC DNA]</scope>
    <source>
        <strain evidence="2 3">FSL S10-1203</strain>
    </source>
</reference>
<name>W7DP67_9LIST</name>
<protein>
    <submittedName>
        <fullName evidence="2">Beta-phosphoglucomutase</fullName>
    </submittedName>
</protein>
<sequence>MKGIIFDLDGVITDTAKFHFEAWHALATSLGIPFDAAFNEKLKGVSRMDSLKLILENGNKLDHFNSEELQELAAKKKRALCALARIANRKRHLTRHSRTSSGGKKARRKMRRSFRFKKCSHRFAGFKIGKGV</sequence>
<dbReference type="PATRIC" id="fig|1265822.4.peg.3776"/>
<accession>W7DP67</accession>
<dbReference type="Pfam" id="PF00702">
    <property type="entry name" value="Hydrolase"/>
    <property type="match status" value="1"/>
</dbReference>
<dbReference type="Proteomes" id="UP000019241">
    <property type="component" value="Unassembled WGS sequence"/>
</dbReference>
<evidence type="ECO:0000313" key="2">
    <source>
        <dbReference type="EMBL" id="EUJ47148.1"/>
    </source>
</evidence>
<proteinExistence type="predicted"/>
<evidence type="ECO:0000313" key="3">
    <source>
        <dbReference type="Proteomes" id="UP000019241"/>
    </source>
</evidence>
<evidence type="ECO:0000256" key="1">
    <source>
        <dbReference type="SAM" id="MobiDB-lite"/>
    </source>
</evidence>
<dbReference type="SUPFAM" id="SSF56784">
    <property type="entry name" value="HAD-like"/>
    <property type="match status" value="1"/>
</dbReference>
<comment type="caution">
    <text evidence="2">The sequence shown here is derived from an EMBL/GenBank/DDBJ whole genome shotgun (WGS) entry which is preliminary data.</text>
</comment>
<gene>
    <name evidence="2" type="ORF">MCOL2_18524</name>
</gene>
<dbReference type="EMBL" id="AODM01000072">
    <property type="protein sequence ID" value="EUJ47148.1"/>
    <property type="molecule type" value="Genomic_DNA"/>
</dbReference>